<dbReference type="PROSITE" id="PS51041">
    <property type="entry name" value="EMI"/>
    <property type="match status" value="1"/>
</dbReference>
<dbReference type="Ensembl" id="ENSLLTT00000013394.1">
    <property type="protein sequence ID" value="ENSLLTP00000012894.1"/>
    <property type="gene ID" value="ENSLLTG00000009860.1"/>
</dbReference>
<organism evidence="4 5">
    <name type="scientific">Laticauda laticaudata</name>
    <name type="common">Blue-ringed sea krait</name>
    <name type="synonym">Blue-lipped sea krait</name>
    <dbReference type="NCBI Taxonomy" id="8630"/>
    <lineage>
        <taxon>Eukaryota</taxon>
        <taxon>Metazoa</taxon>
        <taxon>Chordata</taxon>
        <taxon>Craniata</taxon>
        <taxon>Vertebrata</taxon>
        <taxon>Euteleostomi</taxon>
        <taxon>Lepidosauria</taxon>
        <taxon>Squamata</taxon>
        <taxon>Bifurcata</taxon>
        <taxon>Unidentata</taxon>
        <taxon>Episquamata</taxon>
        <taxon>Toxicofera</taxon>
        <taxon>Serpentes</taxon>
        <taxon>Colubroidea</taxon>
        <taxon>Elapidae</taxon>
        <taxon>Laticaudinae</taxon>
        <taxon>Laticauda</taxon>
    </lineage>
</organism>
<reference evidence="4" key="2">
    <citation type="submission" date="2025-09" db="UniProtKB">
        <authorList>
            <consortium name="Ensembl"/>
        </authorList>
    </citation>
    <scope>IDENTIFICATION</scope>
</reference>
<dbReference type="Proteomes" id="UP000694406">
    <property type="component" value="Unplaced"/>
</dbReference>
<evidence type="ECO:0000256" key="1">
    <source>
        <dbReference type="ARBA" id="ARBA00022729"/>
    </source>
</evidence>
<dbReference type="AlphaFoldDB" id="A0A8C5S4E4"/>
<name>A0A8C5S4E4_LATLA</name>
<keyword evidence="1" id="KW-0732">Signal</keyword>
<accession>A0A8C5S4E4</accession>
<reference evidence="4" key="1">
    <citation type="submission" date="2025-08" db="UniProtKB">
        <authorList>
            <consortium name="Ensembl"/>
        </authorList>
    </citation>
    <scope>IDENTIFICATION</scope>
</reference>
<dbReference type="GeneTree" id="ENSGT00990000210753"/>
<evidence type="ECO:0000256" key="2">
    <source>
        <dbReference type="ARBA" id="ARBA00023157"/>
    </source>
</evidence>
<proteinExistence type="predicted"/>
<keyword evidence="5" id="KW-1185">Reference proteome</keyword>
<protein>
    <recommendedName>
        <fullName evidence="3">EMI domain-containing protein</fullName>
    </recommendedName>
</protein>
<keyword evidence="2" id="KW-1015">Disulfide bond</keyword>
<sequence length="82" mass="9646">MLLFLRGWFKVSESSTAHYDKILTHSRIRARDQGPNVCALQQVMGTNKKYFSTCRNWYQGTICGKRAYVLFKTINYNDYNNL</sequence>
<evidence type="ECO:0000259" key="3">
    <source>
        <dbReference type="PROSITE" id="PS51041"/>
    </source>
</evidence>
<feature type="domain" description="EMI" evidence="3">
    <location>
        <begin position="34"/>
        <end position="82"/>
    </location>
</feature>
<evidence type="ECO:0000313" key="4">
    <source>
        <dbReference type="Ensembl" id="ENSLLTP00000012894.1"/>
    </source>
</evidence>
<evidence type="ECO:0000313" key="5">
    <source>
        <dbReference type="Proteomes" id="UP000694406"/>
    </source>
</evidence>
<dbReference type="InterPro" id="IPR011489">
    <property type="entry name" value="EMI_domain"/>
</dbReference>